<feature type="compositionally biased region" description="Acidic residues" evidence="2">
    <location>
        <begin position="976"/>
        <end position="994"/>
    </location>
</feature>
<feature type="compositionally biased region" description="Polar residues" evidence="2">
    <location>
        <begin position="995"/>
        <end position="1033"/>
    </location>
</feature>
<dbReference type="InterPro" id="IPR011010">
    <property type="entry name" value="DNA_brk_join_enz"/>
</dbReference>
<comment type="caution">
    <text evidence="3">The sequence shown here is derived from an EMBL/GenBank/DDBJ whole genome shotgun (WGS) entry which is preliminary data.</text>
</comment>
<organism evidence="3 4">
    <name type="scientific">Streblomastix strix</name>
    <dbReference type="NCBI Taxonomy" id="222440"/>
    <lineage>
        <taxon>Eukaryota</taxon>
        <taxon>Metamonada</taxon>
        <taxon>Preaxostyla</taxon>
        <taxon>Oxymonadida</taxon>
        <taxon>Streblomastigidae</taxon>
        <taxon>Streblomastix</taxon>
    </lineage>
</organism>
<dbReference type="SUPFAM" id="SSF56349">
    <property type="entry name" value="DNA breaking-rejoining enzymes"/>
    <property type="match status" value="1"/>
</dbReference>
<evidence type="ECO:0000313" key="4">
    <source>
        <dbReference type="Proteomes" id="UP000324800"/>
    </source>
</evidence>
<dbReference type="Gene3D" id="1.10.443.10">
    <property type="entry name" value="Intergrase catalytic core"/>
    <property type="match status" value="1"/>
</dbReference>
<gene>
    <name evidence="3" type="ORF">EZS28_009325</name>
</gene>
<dbReference type="Proteomes" id="UP000324800">
    <property type="component" value="Unassembled WGS sequence"/>
</dbReference>
<reference evidence="3 4" key="1">
    <citation type="submission" date="2019-03" db="EMBL/GenBank/DDBJ databases">
        <title>Single cell metagenomics reveals metabolic interactions within the superorganism composed of flagellate Streblomastix strix and complex community of Bacteroidetes bacteria on its surface.</title>
        <authorList>
            <person name="Treitli S.C."/>
            <person name="Kolisko M."/>
            <person name="Husnik F."/>
            <person name="Keeling P."/>
            <person name="Hampl V."/>
        </authorList>
    </citation>
    <scope>NUCLEOTIDE SEQUENCE [LARGE SCALE GENOMIC DNA]</scope>
    <source>
        <strain evidence="3">ST1C</strain>
    </source>
</reference>
<feature type="region of interest" description="Disordered" evidence="2">
    <location>
        <begin position="975"/>
        <end position="1047"/>
    </location>
</feature>
<evidence type="ECO:0000256" key="2">
    <source>
        <dbReference type="SAM" id="MobiDB-lite"/>
    </source>
</evidence>
<feature type="region of interest" description="Disordered" evidence="2">
    <location>
        <begin position="318"/>
        <end position="351"/>
    </location>
</feature>
<dbReference type="InterPro" id="IPR013762">
    <property type="entry name" value="Integrase-like_cat_sf"/>
</dbReference>
<evidence type="ECO:0000313" key="3">
    <source>
        <dbReference type="EMBL" id="KAA6395152.1"/>
    </source>
</evidence>
<dbReference type="GO" id="GO:0006310">
    <property type="term" value="P:DNA recombination"/>
    <property type="evidence" value="ECO:0007669"/>
    <property type="project" value="UniProtKB-KW"/>
</dbReference>
<accession>A0A5J4WKT5</accession>
<evidence type="ECO:0008006" key="5">
    <source>
        <dbReference type="Google" id="ProtNLM"/>
    </source>
</evidence>
<dbReference type="GO" id="GO:0015074">
    <property type="term" value="P:DNA integration"/>
    <property type="evidence" value="ECO:0007669"/>
    <property type="project" value="InterPro"/>
</dbReference>
<evidence type="ECO:0000256" key="1">
    <source>
        <dbReference type="ARBA" id="ARBA00023172"/>
    </source>
</evidence>
<dbReference type="AlphaFoldDB" id="A0A5J4WKT5"/>
<dbReference type="OrthoDB" id="2220692at2759"/>
<feature type="region of interest" description="Disordered" evidence="2">
    <location>
        <begin position="1"/>
        <end position="37"/>
    </location>
</feature>
<sequence>MDKDSNDQEMVEPQRNQSIQQDSEESELLGSREGRSKTPVVRNSLDQYWLEGGVRERNRCIMDTLGQRNEIEEQYIRDESMEKQIRGLGTEENGVIRIRIGSNCQDMEQIGNKTFQPNFLETQTRKQISENSGLSYIKRGNQLLDFQDGRLKDSVVISANERLQRLVGYRVSVSPHSDQPSSLTVPWLRSLGAGDVQIQSSSIRVENLSNNIYQDIGSSDQQRMIAVEKQNTILHGRHNYDELESRDAQSRFESDDQRIGEYGMGSEQGEMQGITKIGIPVPGMEMEYIINDNVDYGREETQSQESNIINEKQNRIKRKNKSQRLGKYNQKTEQYQSTVQTRGAQNKKFRQGKEQNSIENGLGIELQNIQTSVEGIGMVAEDFSGKQTIQIREKGARLDNPNQCVNRWMGGVALEYGGVGSLNCRRKLEGLDTNILQPARDGSDLMCDQEIQGLDENSISENDKNQNRQHSGLRLFDKSEVGRTTFKDSGQNFEDIGERKLECIDGIYQRKGEQDPGFAVTSGKGWRLQNQRWNNRRIEEEMEIHNYNGRVRQQKEQKDKTILDSKQRQNVIWKRRIEISMERLEPILAPSNSTNIESLKETKGRKNRASTTGGTNVERTSLVDGITRDVNQMTGVREMRGFIDGGKQNEEERMEIAPREIGGIFGVRMQKGADIFINRLRSIGLKDGVITEIIKNWGEQWRRNVSGLADLSEYLIDEKLKENHLNSLYQPHIFILNFLQRMKDKKVSDTALKKCRTAISTLLIYMGYGISEVRNESITQFMKGAMERTRKVLKEEEIWKLDQLLEFIKGKAESRNLKILEEVELRAIVMIMIMIFTTCRLAEIHRSIIEENELQNGILKVNTTIKKGSANRVELIIRQYKDSRICPVKWTQYWYERREKGIQVQSGRIWRIKIEEKEWSRDQCSKQIRRVMQAAGISPQYRVTSIRSAAITKALASQATMEEVGRELVAELVSSTDEDKEVEEDINVETENEDNNQQNKETNLSIRSVHNKGRSSQPPVGDRTQSARVMSNSPKERLESSTFIPPE</sequence>
<feature type="compositionally biased region" description="Polar residues" evidence="2">
    <location>
        <begin position="329"/>
        <end position="344"/>
    </location>
</feature>
<dbReference type="EMBL" id="SNRW01001758">
    <property type="protein sequence ID" value="KAA6395152.1"/>
    <property type="molecule type" value="Genomic_DNA"/>
</dbReference>
<name>A0A5J4WKT5_9EUKA</name>
<dbReference type="GO" id="GO:0003677">
    <property type="term" value="F:DNA binding"/>
    <property type="evidence" value="ECO:0007669"/>
    <property type="project" value="InterPro"/>
</dbReference>
<keyword evidence="1" id="KW-0233">DNA recombination</keyword>
<protein>
    <recommendedName>
        <fullName evidence="5">Tyr recombinase domain-containing protein</fullName>
    </recommendedName>
</protein>
<proteinExistence type="predicted"/>